<evidence type="ECO:0000256" key="5">
    <source>
        <dbReference type="ARBA" id="ARBA00022723"/>
    </source>
</evidence>
<dbReference type="EMBL" id="WHVB01000004">
    <property type="protein sequence ID" value="KAF8483925.1"/>
    <property type="molecule type" value="Genomic_DNA"/>
</dbReference>
<dbReference type="InterPro" id="IPR001128">
    <property type="entry name" value="Cyt_P450"/>
</dbReference>
<dbReference type="Gene3D" id="1.10.630.10">
    <property type="entry name" value="Cytochrome P450"/>
    <property type="match status" value="1"/>
</dbReference>
<comment type="caution">
    <text evidence="12">The sequence shown here is derived from an EMBL/GenBank/DDBJ whole genome shotgun (WGS) entry which is preliminary data.</text>
</comment>
<evidence type="ECO:0000256" key="6">
    <source>
        <dbReference type="ARBA" id="ARBA00023002"/>
    </source>
</evidence>
<dbReference type="OrthoDB" id="2789670at2759"/>
<name>A0A9P5N1P4_9AGAM</name>
<keyword evidence="6 10" id="KW-0560">Oxidoreductase</keyword>
<evidence type="ECO:0000256" key="9">
    <source>
        <dbReference type="PIRSR" id="PIRSR602401-1"/>
    </source>
</evidence>
<comment type="cofactor">
    <cofactor evidence="1 9">
        <name>heme</name>
        <dbReference type="ChEBI" id="CHEBI:30413"/>
    </cofactor>
</comment>
<dbReference type="InterPro" id="IPR036396">
    <property type="entry name" value="Cyt_P450_sf"/>
</dbReference>
<dbReference type="PRINTS" id="PR00463">
    <property type="entry name" value="EP450I"/>
</dbReference>
<dbReference type="InterPro" id="IPR050364">
    <property type="entry name" value="Cytochrome_P450_fung"/>
</dbReference>
<protein>
    <submittedName>
        <fullName evidence="12">Cytochrome P450</fullName>
    </submittedName>
</protein>
<dbReference type="Pfam" id="PF00067">
    <property type="entry name" value="p450"/>
    <property type="match status" value="1"/>
</dbReference>
<evidence type="ECO:0000256" key="1">
    <source>
        <dbReference type="ARBA" id="ARBA00001971"/>
    </source>
</evidence>
<gene>
    <name evidence="12" type="ORF">DFH94DRAFT_690387</name>
</gene>
<feature type="transmembrane region" description="Helical" evidence="11">
    <location>
        <begin position="6"/>
        <end position="24"/>
    </location>
</feature>
<reference evidence="12" key="2">
    <citation type="journal article" date="2020" name="Nat. Commun.">
        <title>Large-scale genome sequencing of mycorrhizal fungi provides insights into the early evolution of symbiotic traits.</title>
        <authorList>
            <person name="Miyauchi S."/>
            <person name="Kiss E."/>
            <person name="Kuo A."/>
            <person name="Drula E."/>
            <person name="Kohler A."/>
            <person name="Sanchez-Garcia M."/>
            <person name="Morin E."/>
            <person name="Andreopoulos B."/>
            <person name="Barry K.W."/>
            <person name="Bonito G."/>
            <person name="Buee M."/>
            <person name="Carver A."/>
            <person name="Chen C."/>
            <person name="Cichocki N."/>
            <person name="Clum A."/>
            <person name="Culley D."/>
            <person name="Crous P.W."/>
            <person name="Fauchery L."/>
            <person name="Girlanda M."/>
            <person name="Hayes R.D."/>
            <person name="Keri Z."/>
            <person name="LaButti K."/>
            <person name="Lipzen A."/>
            <person name="Lombard V."/>
            <person name="Magnuson J."/>
            <person name="Maillard F."/>
            <person name="Murat C."/>
            <person name="Nolan M."/>
            <person name="Ohm R.A."/>
            <person name="Pangilinan J."/>
            <person name="Pereira M.F."/>
            <person name="Perotto S."/>
            <person name="Peter M."/>
            <person name="Pfister S."/>
            <person name="Riley R."/>
            <person name="Sitrit Y."/>
            <person name="Stielow J.B."/>
            <person name="Szollosi G."/>
            <person name="Zifcakova L."/>
            <person name="Stursova M."/>
            <person name="Spatafora J.W."/>
            <person name="Tedersoo L."/>
            <person name="Vaario L.M."/>
            <person name="Yamada A."/>
            <person name="Yan M."/>
            <person name="Wang P."/>
            <person name="Xu J."/>
            <person name="Bruns T."/>
            <person name="Baldrian P."/>
            <person name="Vilgalys R."/>
            <person name="Dunand C."/>
            <person name="Henrissat B."/>
            <person name="Grigoriev I.V."/>
            <person name="Hibbett D."/>
            <person name="Nagy L.G."/>
            <person name="Martin F.M."/>
        </authorList>
    </citation>
    <scope>NUCLEOTIDE SEQUENCE</scope>
    <source>
        <strain evidence="12">Prilba</strain>
    </source>
</reference>
<evidence type="ECO:0000256" key="2">
    <source>
        <dbReference type="ARBA" id="ARBA00005179"/>
    </source>
</evidence>
<evidence type="ECO:0000256" key="3">
    <source>
        <dbReference type="ARBA" id="ARBA00010617"/>
    </source>
</evidence>
<evidence type="ECO:0000313" key="13">
    <source>
        <dbReference type="Proteomes" id="UP000759537"/>
    </source>
</evidence>
<comment type="pathway">
    <text evidence="2">Secondary metabolite biosynthesis.</text>
</comment>
<dbReference type="SUPFAM" id="SSF48264">
    <property type="entry name" value="Cytochrome P450"/>
    <property type="match status" value="1"/>
</dbReference>
<dbReference type="InterPro" id="IPR017972">
    <property type="entry name" value="Cyt_P450_CS"/>
</dbReference>
<dbReference type="GO" id="GO:0016705">
    <property type="term" value="F:oxidoreductase activity, acting on paired donors, with incorporation or reduction of molecular oxygen"/>
    <property type="evidence" value="ECO:0007669"/>
    <property type="project" value="InterPro"/>
</dbReference>
<feature type="binding site" description="axial binding residue" evidence="9">
    <location>
        <position position="442"/>
    </location>
    <ligand>
        <name>heme</name>
        <dbReference type="ChEBI" id="CHEBI:30413"/>
    </ligand>
    <ligandPart>
        <name>Fe</name>
        <dbReference type="ChEBI" id="CHEBI:18248"/>
    </ligandPart>
</feature>
<keyword evidence="7 9" id="KW-0408">Iron</keyword>
<keyword evidence="13" id="KW-1185">Reference proteome</keyword>
<evidence type="ECO:0000256" key="7">
    <source>
        <dbReference type="ARBA" id="ARBA00023004"/>
    </source>
</evidence>
<dbReference type="GO" id="GO:0005506">
    <property type="term" value="F:iron ion binding"/>
    <property type="evidence" value="ECO:0007669"/>
    <property type="project" value="InterPro"/>
</dbReference>
<proteinExistence type="inferred from homology"/>
<dbReference type="GO" id="GO:0004497">
    <property type="term" value="F:monooxygenase activity"/>
    <property type="evidence" value="ECO:0007669"/>
    <property type="project" value="UniProtKB-KW"/>
</dbReference>
<dbReference type="PANTHER" id="PTHR46300:SF7">
    <property type="entry name" value="P450, PUTATIVE (EUROFUNG)-RELATED"/>
    <property type="match status" value="1"/>
</dbReference>
<dbReference type="GO" id="GO:0020037">
    <property type="term" value="F:heme binding"/>
    <property type="evidence" value="ECO:0007669"/>
    <property type="project" value="InterPro"/>
</dbReference>
<sequence>MQFFLINALDCLVISLFLYLLVALRDHIRRGGLSYPPGPPSRPIIGNLLDVPKYAPWIAYTDMSKKYGGVICLRIFSQVVIVLCSVSALKDLLEKRGEIYSERPSLPIAEMFDMNWPIFMTGMTETCREGRKLLDRGLRPGEMIPYRQMMQEKTREFLAQLYSTPKDFLAHIELLQGKLIMSLAYGYDVKDGDKILEAPVQASKIMTPLVVPGAVLVNYLPFLRYIPSWVPYFSYEPLAQIVRKLSERIKNEPIDFVKRALHNGTAVHSLASEHLQELEGLVGSKRQKQEEVVSVAMGSIYHAGSDTTTSAMHSLFLALVLFPHVQRRAQAELDVVIGRDRLPTFDDRPRLPYIEALCKELMRWQMVTPIGLPHSSSKDDVYRGFFIPKGSIMVANAWTILHDPEEYPDPEDFKPERFLDEDGSVRDDPTLSFVFGVGKRICPGRHFVDATIFIVTSSVLSVFNVTKAKDESGNEIPVKAAVALDGGVVVHPKKFECCILPRDKVAEDLISANALS</sequence>
<keyword evidence="11" id="KW-0812">Transmembrane</keyword>
<dbReference type="CDD" id="cd11065">
    <property type="entry name" value="CYP64-like"/>
    <property type="match status" value="1"/>
</dbReference>
<evidence type="ECO:0000256" key="11">
    <source>
        <dbReference type="SAM" id="Phobius"/>
    </source>
</evidence>
<keyword evidence="11" id="KW-0472">Membrane</keyword>
<feature type="transmembrane region" description="Helical" evidence="11">
    <location>
        <begin position="67"/>
        <end position="89"/>
    </location>
</feature>
<dbReference type="PANTHER" id="PTHR46300">
    <property type="entry name" value="P450, PUTATIVE (EUROFUNG)-RELATED-RELATED"/>
    <property type="match status" value="1"/>
</dbReference>
<dbReference type="PROSITE" id="PS00086">
    <property type="entry name" value="CYTOCHROME_P450"/>
    <property type="match status" value="1"/>
</dbReference>
<keyword evidence="11" id="KW-1133">Transmembrane helix</keyword>
<dbReference type="Proteomes" id="UP000759537">
    <property type="component" value="Unassembled WGS sequence"/>
</dbReference>
<dbReference type="AlphaFoldDB" id="A0A9P5N1P4"/>
<accession>A0A9P5N1P4</accession>
<evidence type="ECO:0000313" key="12">
    <source>
        <dbReference type="EMBL" id="KAF8483925.1"/>
    </source>
</evidence>
<keyword evidence="4 9" id="KW-0349">Heme</keyword>
<keyword evidence="8 10" id="KW-0503">Monooxygenase</keyword>
<evidence type="ECO:0000256" key="10">
    <source>
        <dbReference type="RuleBase" id="RU000461"/>
    </source>
</evidence>
<keyword evidence="5 9" id="KW-0479">Metal-binding</keyword>
<evidence type="ECO:0000256" key="4">
    <source>
        <dbReference type="ARBA" id="ARBA00022617"/>
    </source>
</evidence>
<dbReference type="InterPro" id="IPR002401">
    <property type="entry name" value="Cyt_P450_E_grp-I"/>
</dbReference>
<evidence type="ECO:0000256" key="8">
    <source>
        <dbReference type="ARBA" id="ARBA00023033"/>
    </source>
</evidence>
<reference evidence="12" key="1">
    <citation type="submission" date="2019-10" db="EMBL/GenBank/DDBJ databases">
        <authorList>
            <consortium name="DOE Joint Genome Institute"/>
            <person name="Kuo A."/>
            <person name="Miyauchi S."/>
            <person name="Kiss E."/>
            <person name="Drula E."/>
            <person name="Kohler A."/>
            <person name="Sanchez-Garcia M."/>
            <person name="Andreopoulos B."/>
            <person name="Barry K.W."/>
            <person name="Bonito G."/>
            <person name="Buee M."/>
            <person name="Carver A."/>
            <person name="Chen C."/>
            <person name="Cichocki N."/>
            <person name="Clum A."/>
            <person name="Culley D."/>
            <person name="Crous P.W."/>
            <person name="Fauchery L."/>
            <person name="Girlanda M."/>
            <person name="Hayes R."/>
            <person name="Keri Z."/>
            <person name="LaButti K."/>
            <person name="Lipzen A."/>
            <person name="Lombard V."/>
            <person name="Magnuson J."/>
            <person name="Maillard F."/>
            <person name="Morin E."/>
            <person name="Murat C."/>
            <person name="Nolan M."/>
            <person name="Ohm R."/>
            <person name="Pangilinan J."/>
            <person name="Pereira M."/>
            <person name="Perotto S."/>
            <person name="Peter M."/>
            <person name="Riley R."/>
            <person name="Sitrit Y."/>
            <person name="Stielow B."/>
            <person name="Szollosi G."/>
            <person name="Zifcakova L."/>
            <person name="Stursova M."/>
            <person name="Spatafora J.W."/>
            <person name="Tedersoo L."/>
            <person name="Vaario L.-M."/>
            <person name="Yamada A."/>
            <person name="Yan M."/>
            <person name="Wang P."/>
            <person name="Xu J."/>
            <person name="Bruns T."/>
            <person name="Baldrian P."/>
            <person name="Vilgalys R."/>
            <person name="Henrissat B."/>
            <person name="Grigoriev I.V."/>
            <person name="Hibbett D."/>
            <person name="Nagy L.G."/>
            <person name="Martin F.M."/>
        </authorList>
    </citation>
    <scope>NUCLEOTIDE SEQUENCE</scope>
    <source>
        <strain evidence="12">Prilba</strain>
    </source>
</reference>
<comment type="similarity">
    <text evidence="3 10">Belongs to the cytochrome P450 family.</text>
</comment>
<organism evidence="12 13">
    <name type="scientific">Russula ochroleuca</name>
    <dbReference type="NCBI Taxonomy" id="152965"/>
    <lineage>
        <taxon>Eukaryota</taxon>
        <taxon>Fungi</taxon>
        <taxon>Dikarya</taxon>
        <taxon>Basidiomycota</taxon>
        <taxon>Agaricomycotina</taxon>
        <taxon>Agaricomycetes</taxon>
        <taxon>Russulales</taxon>
        <taxon>Russulaceae</taxon>
        <taxon>Russula</taxon>
    </lineage>
</organism>